<feature type="domain" description="Transposase IS4-like" evidence="1">
    <location>
        <begin position="65"/>
        <end position="235"/>
    </location>
</feature>
<organism evidence="2 3">
    <name type="scientific">bacterium (Candidatus Gribaldobacteria) CG_4_10_14_0_2_um_filter_36_18</name>
    <dbReference type="NCBI Taxonomy" id="2014264"/>
    <lineage>
        <taxon>Bacteria</taxon>
        <taxon>Candidatus Gribaldobacteria</taxon>
    </lineage>
</organism>
<dbReference type="Proteomes" id="UP000231469">
    <property type="component" value="Unassembled WGS sequence"/>
</dbReference>
<comment type="caution">
    <text evidence="2">The sequence shown here is derived from an EMBL/GenBank/DDBJ whole genome shotgun (WGS) entry which is preliminary data.</text>
</comment>
<evidence type="ECO:0000313" key="3">
    <source>
        <dbReference type="Proteomes" id="UP000231469"/>
    </source>
</evidence>
<evidence type="ECO:0000259" key="1">
    <source>
        <dbReference type="Pfam" id="PF01609"/>
    </source>
</evidence>
<dbReference type="GO" id="GO:0003677">
    <property type="term" value="F:DNA binding"/>
    <property type="evidence" value="ECO:0007669"/>
    <property type="project" value="InterPro"/>
</dbReference>
<dbReference type="InterPro" id="IPR002559">
    <property type="entry name" value="Transposase_11"/>
</dbReference>
<dbReference type="GO" id="GO:0004803">
    <property type="term" value="F:transposase activity"/>
    <property type="evidence" value="ECO:0007669"/>
    <property type="project" value="InterPro"/>
</dbReference>
<dbReference type="GO" id="GO:0006313">
    <property type="term" value="P:DNA transposition"/>
    <property type="evidence" value="ECO:0007669"/>
    <property type="project" value="InterPro"/>
</dbReference>
<name>A0A2M7VJQ8_9BACT</name>
<dbReference type="AlphaFoldDB" id="A0A2M7VJQ8"/>
<dbReference type="Pfam" id="PF01609">
    <property type="entry name" value="DDE_Tnp_1"/>
    <property type="match status" value="1"/>
</dbReference>
<gene>
    <name evidence="2" type="ORF">COX73_02675</name>
</gene>
<sequence>MVVVQNLKGYANNESAFLRSSTSHQFKTFPKIPSQQQYNQRSRRLKPVIDQLTEILLRKLGADKTKIRIIDATGVPVVKFYRRWRTKSFNDQRLFGVGYCAAKKERYYGQKLTLIINQQGIPIAYHLTSARQHDVKGLKPAVKSLEGVWLIGDKGYAGNKIHQELKLEQRIKVIVAKRKNQKVRNTKWEKRKLKHRRLVEVVNEQLKDQFLLERLKAKSPQGLASRIRNIIFSYLIATYFNKKYHRNILSIKEILN</sequence>
<protein>
    <recommendedName>
        <fullName evidence="1">Transposase IS4-like domain-containing protein</fullName>
    </recommendedName>
</protein>
<accession>A0A2M7VJQ8</accession>
<evidence type="ECO:0000313" key="2">
    <source>
        <dbReference type="EMBL" id="PJA02078.1"/>
    </source>
</evidence>
<dbReference type="NCBIfam" id="NF033520">
    <property type="entry name" value="transpos_IS982"/>
    <property type="match status" value="1"/>
</dbReference>
<proteinExistence type="predicted"/>
<dbReference type="EMBL" id="PFPS01000112">
    <property type="protein sequence ID" value="PJA02078.1"/>
    <property type="molecule type" value="Genomic_DNA"/>
</dbReference>
<reference evidence="3" key="1">
    <citation type="submission" date="2017-09" db="EMBL/GenBank/DDBJ databases">
        <title>Depth-based differentiation of microbial function through sediment-hosted aquifers and enrichment of novel symbionts in the deep terrestrial subsurface.</title>
        <authorList>
            <person name="Probst A.J."/>
            <person name="Ladd B."/>
            <person name="Jarett J.K."/>
            <person name="Geller-Mcgrath D.E."/>
            <person name="Sieber C.M.K."/>
            <person name="Emerson J.B."/>
            <person name="Anantharaman K."/>
            <person name="Thomas B.C."/>
            <person name="Malmstrom R."/>
            <person name="Stieglmeier M."/>
            <person name="Klingl A."/>
            <person name="Woyke T."/>
            <person name="Ryan C.M."/>
            <person name="Banfield J.F."/>
        </authorList>
    </citation>
    <scope>NUCLEOTIDE SEQUENCE [LARGE SCALE GENOMIC DNA]</scope>
</reference>